<evidence type="ECO:0000313" key="1">
    <source>
        <dbReference type="EMBL" id="MDQ1097846.1"/>
    </source>
</evidence>
<accession>A0ABU0TM30</accession>
<dbReference type="Proteomes" id="UP001225072">
    <property type="component" value="Unassembled WGS sequence"/>
</dbReference>
<name>A0ABU0TM30_9FLAO</name>
<comment type="caution">
    <text evidence="1">The sequence shown here is derived from an EMBL/GenBank/DDBJ whole genome shotgun (WGS) entry which is preliminary data.</text>
</comment>
<gene>
    <name evidence="1" type="ORF">QE404_002993</name>
</gene>
<proteinExistence type="predicted"/>
<reference evidence="1 2" key="1">
    <citation type="submission" date="2023-07" db="EMBL/GenBank/DDBJ databases">
        <title>Functional and genomic diversity of the sorghum phyllosphere microbiome.</title>
        <authorList>
            <person name="Shade A."/>
        </authorList>
    </citation>
    <scope>NUCLEOTIDE SEQUENCE [LARGE SCALE GENOMIC DNA]</scope>
    <source>
        <strain evidence="1 2">SORGH_AS_1064</strain>
    </source>
</reference>
<dbReference type="EMBL" id="JAUTAL010000001">
    <property type="protein sequence ID" value="MDQ1097846.1"/>
    <property type="molecule type" value="Genomic_DNA"/>
</dbReference>
<keyword evidence="2" id="KW-1185">Reference proteome</keyword>
<organism evidence="1 2">
    <name type="scientific">Chryseobacterium camelliae</name>
    <dbReference type="NCBI Taxonomy" id="1265445"/>
    <lineage>
        <taxon>Bacteria</taxon>
        <taxon>Pseudomonadati</taxon>
        <taxon>Bacteroidota</taxon>
        <taxon>Flavobacteriia</taxon>
        <taxon>Flavobacteriales</taxon>
        <taxon>Weeksellaceae</taxon>
        <taxon>Chryseobacterium group</taxon>
        <taxon>Chryseobacterium</taxon>
    </lineage>
</organism>
<sequence>MHILFSKIIIYELIINKIEGYNKEYFQQKNRCTIFGQ</sequence>
<protein>
    <submittedName>
        <fullName evidence="1">Uncharacterized protein</fullName>
    </submittedName>
</protein>
<evidence type="ECO:0000313" key="2">
    <source>
        <dbReference type="Proteomes" id="UP001225072"/>
    </source>
</evidence>